<feature type="compositionally biased region" description="Basic and acidic residues" evidence="1">
    <location>
        <begin position="425"/>
        <end position="436"/>
    </location>
</feature>
<evidence type="ECO:0000313" key="4">
    <source>
        <dbReference type="Proteomes" id="UP000268823"/>
    </source>
</evidence>
<dbReference type="EMBL" id="QWIR01000010">
    <property type="protein sequence ID" value="RMY94877.1"/>
    <property type="molecule type" value="Genomic_DNA"/>
</dbReference>
<dbReference type="PROSITE" id="PS50934">
    <property type="entry name" value="SWIRM"/>
    <property type="match status" value="1"/>
</dbReference>
<comment type="caution">
    <text evidence="3">The sequence shown here is derived from an EMBL/GenBank/DDBJ whole genome shotgun (WGS) entry which is preliminary data.</text>
</comment>
<dbReference type="Pfam" id="PF04433">
    <property type="entry name" value="SWIRM"/>
    <property type="match status" value="1"/>
</dbReference>
<dbReference type="AlphaFoldDB" id="A0A3M7G1T6"/>
<gene>
    <name evidence="3" type="ORF">D0861_01079</name>
</gene>
<reference evidence="3 4" key="1">
    <citation type="journal article" date="2018" name="BMC Genomics">
        <title>Genomic evidence for intraspecific hybridization in a clonal and extremely halotolerant yeast.</title>
        <authorList>
            <person name="Gostincar C."/>
            <person name="Stajich J.E."/>
            <person name="Zupancic J."/>
            <person name="Zalar P."/>
            <person name="Gunde-Cimerman N."/>
        </authorList>
    </citation>
    <scope>NUCLEOTIDE SEQUENCE [LARGE SCALE GENOMIC DNA]</scope>
    <source>
        <strain evidence="3 4">EXF-2788</strain>
    </source>
</reference>
<feature type="compositionally biased region" description="Low complexity" evidence="1">
    <location>
        <begin position="248"/>
        <end position="262"/>
    </location>
</feature>
<organism evidence="3 4">
    <name type="scientific">Hortaea werneckii</name>
    <name type="common">Black yeast</name>
    <name type="synonym">Cladosporium werneckii</name>
    <dbReference type="NCBI Taxonomy" id="91943"/>
    <lineage>
        <taxon>Eukaryota</taxon>
        <taxon>Fungi</taxon>
        <taxon>Dikarya</taxon>
        <taxon>Ascomycota</taxon>
        <taxon>Pezizomycotina</taxon>
        <taxon>Dothideomycetes</taxon>
        <taxon>Dothideomycetidae</taxon>
        <taxon>Mycosphaerellales</taxon>
        <taxon>Teratosphaeriaceae</taxon>
        <taxon>Hortaea</taxon>
    </lineage>
</organism>
<dbReference type="SUPFAM" id="SSF46689">
    <property type="entry name" value="Homeodomain-like"/>
    <property type="match status" value="1"/>
</dbReference>
<dbReference type="Proteomes" id="UP000268823">
    <property type="component" value="Unassembled WGS sequence"/>
</dbReference>
<feature type="compositionally biased region" description="Polar residues" evidence="1">
    <location>
        <begin position="189"/>
        <end position="209"/>
    </location>
</feature>
<feature type="region of interest" description="Disordered" evidence="1">
    <location>
        <begin position="182"/>
        <end position="218"/>
    </location>
</feature>
<dbReference type="InterPro" id="IPR009057">
    <property type="entry name" value="Homeodomain-like_sf"/>
</dbReference>
<evidence type="ECO:0000259" key="2">
    <source>
        <dbReference type="PROSITE" id="PS50934"/>
    </source>
</evidence>
<accession>A0A3M7G1T6</accession>
<proteinExistence type="predicted"/>
<evidence type="ECO:0000313" key="3">
    <source>
        <dbReference type="EMBL" id="RMY94877.1"/>
    </source>
</evidence>
<feature type="region of interest" description="Disordered" evidence="1">
    <location>
        <begin position="358"/>
        <end position="438"/>
    </location>
</feature>
<dbReference type="OrthoDB" id="5598695at2759"/>
<feature type="region of interest" description="Disordered" evidence="1">
    <location>
        <begin position="233"/>
        <end position="268"/>
    </location>
</feature>
<dbReference type="Gene3D" id="1.10.10.10">
    <property type="entry name" value="Winged helix-like DNA-binding domain superfamily/Winged helix DNA-binding domain"/>
    <property type="match status" value="1"/>
</dbReference>
<feature type="domain" description="SWIRM" evidence="2">
    <location>
        <begin position="456"/>
        <end position="555"/>
    </location>
</feature>
<sequence>MTHTNTEAIEIIATDRDSSGIIRIAIEFSSARNCLVGAMERGHAWDDSGPPVASNPKVATTVSKSIALTQQHKYYRLLPFATLSIPSDTTTIEESDSHPSAFRQETEISGLRSVRGLYQQNAIYRHCCAPELFKYPWEEVLKRMTTHPACNRDTNDIQTMASPDHKQPRAIIRHGNLFTPEEPLLDSFTKGSGDTSGVPQLAPFQTLSPPISPEAKALPSFTYPAHDATLYPEQHQTEDSDPGSPLFSSVSSNATQSSTTQAHPPASFEERAERLGITNLGRFLGPSYYLEPTRKAALDFYNNSMSELEDLQQMRHDTQLPPPNKSHALPRDPTSSRQIASLGKFTAGYKPAGIVKAKPAPKASASPKTAPKIKASQETPPKATATAPRKRTPRAQTAEEFHDRAFPQQQQHQQQPKHKRAAPTKKVEGKDDDSTWRELPNYCPPIETLNDAAKPLKVQWKSNPLDIHDEPDRELLHPAEYDAASELRLRPQQYLANKRRMFMARVKYMRERKNFTKTAAQNATNIDVNKTSRLWEAFDRVGWFEDSLFRQFMDGTDETSASPDRMEE</sequence>
<feature type="compositionally biased region" description="Low complexity" evidence="1">
    <location>
        <begin position="358"/>
        <end position="376"/>
    </location>
</feature>
<dbReference type="InterPro" id="IPR007526">
    <property type="entry name" value="SWIRM"/>
</dbReference>
<dbReference type="GO" id="GO:0010468">
    <property type="term" value="P:regulation of gene expression"/>
    <property type="evidence" value="ECO:0007669"/>
    <property type="project" value="UniProtKB-ARBA"/>
</dbReference>
<name>A0A3M7G1T6_HORWE</name>
<dbReference type="FunFam" id="1.10.10.10:FF:000087">
    <property type="entry name" value="Transcriptional adapter 2"/>
    <property type="match status" value="1"/>
</dbReference>
<dbReference type="VEuPathDB" id="FungiDB:BTJ68_05229"/>
<protein>
    <recommendedName>
        <fullName evidence="2">SWIRM domain-containing protein</fullName>
    </recommendedName>
</protein>
<dbReference type="InterPro" id="IPR036388">
    <property type="entry name" value="WH-like_DNA-bd_sf"/>
</dbReference>
<evidence type="ECO:0000256" key="1">
    <source>
        <dbReference type="SAM" id="MobiDB-lite"/>
    </source>
</evidence>